<keyword evidence="4 5" id="KW-0732">Signal</keyword>
<accession>A0ABW8LNH4</accession>
<dbReference type="InterPro" id="IPR030678">
    <property type="entry name" value="Peptide/Ni-bd"/>
</dbReference>
<dbReference type="EMBL" id="JBJDQH010000007">
    <property type="protein sequence ID" value="MFK4267466.1"/>
    <property type="molecule type" value="Genomic_DNA"/>
</dbReference>
<dbReference type="InterPro" id="IPR000914">
    <property type="entry name" value="SBP_5_dom"/>
</dbReference>
<feature type="signal peptide" evidence="5">
    <location>
        <begin position="1"/>
        <end position="29"/>
    </location>
</feature>
<organism evidence="7 8">
    <name type="scientific">Streptomyces milbemycinicus</name>
    <dbReference type="NCBI Taxonomy" id="476552"/>
    <lineage>
        <taxon>Bacteria</taxon>
        <taxon>Bacillati</taxon>
        <taxon>Actinomycetota</taxon>
        <taxon>Actinomycetes</taxon>
        <taxon>Kitasatosporales</taxon>
        <taxon>Streptomycetaceae</taxon>
        <taxon>Streptomyces</taxon>
    </lineage>
</organism>
<keyword evidence="8" id="KW-1185">Reference proteome</keyword>
<dbReference type="InterPro" id="IPR039424">
    <property type="entry name" value="SBP_5"/>
</dbReference>
<dbReference type="Pfam" id="PF00496">
    <property type="entry name" value="SBP_bac_5"/>
    <property type="match status" value="1"/>
</dbReference>
<dbReference type="Gene3D" id="3.40.190.10">
    <property type="entry name" value="Periplasmic binding protein-like II"/>
    <property type="match status" value="1"/>
</dbReference>
<feature type="chain" id="PRO_5045263046" evidence="5">
    <location>
        <begin position="30"/>
        <end position="520"/>
    </location>
</feature>
<protein>
    <submittedName>
        <fullName evidence="7">ABC transporter substrate-binding protein</fullName>
    </submittedName>
</protein>
<proteinExistence type="inferred from homology"/>
<dbReference type="Gene3D" id="3.10.105.10">
    <property type="entry name" value="Dipeptide-binding Protein, Domain 3"/>
    <property type="match status" value="1"/>
</dbReference>
<dbReference type="PANTHER" id="PTHR30290">
    <property type="entry name" value="PERIPLASMIC BINDING COMPONENT OF ABC TRANSPORTER"/>
    <property type="match status" value="1"/>
</dbReference>
<evidence type="ECO:0000259" key="6">
    <source>
        <dbReference type="Pfam" id="PF00496"/>
    </source>
</evidence>
<keyword evidence="3" id="KW-0813">Transport</keyword>
<comment type="caution">
    <text evidence="7">The sequence shown here is derived from an EMBL/GenBank/DDBJ whole genome shotgun (WGS) entry which is preliminary data.</text>
</comment>
<evidence type="ECO:0000313" key="8">
    <source>
        <dbReference type="Proteomes" id="UP001620295"/>
    </source>
</evidence>
<dbReference type="Proteomes" id="UP001620295">
    <property type="component" value="Unassembled WGS sequence"/>
</dbReference>
<evidence type="ECO:0000256" key="3">
    <source>
        <dbReference type="ARBA" id="ARBA00022448"/>
    </source>
</evidence>
<evidence type="ECO:0000256" key="1">
    <source>
        <dbReference type="ARBA" id="ARBA00004196"/>
    </source>
</evidence>
<feature type="domain" description="Solute-binding protein family 5" evidence="6">
    <location>
        <begin position="85"/>
        <end position="435"/>
    </location>
</feature>
<sequence>MRIRHPHSRSHTRALAALGVAALVFTSSACGSESTGASSSSGATLALSIFGTPNSLAPTQLLEGQQTYVWDSIYDTLLIQDNKGELRPGAAKSWRYSGDARTLTLTLRTGMKFSTGTPVDAAAVRTTLERIRTTPGPSQGVLASVASVEAPGATTVVIKLKQPDGSLLTSLSTAAGVIGDPKTMNSKSAALNPVGSGPYTLDKGATVNGSVYVLKRRDDYWNKKAYPFRTVKVRVISDQTAMANALKAGETNAGTVDVAQVSTFKSTGFETKHVQATAVATLVLGDRSGDVLKPLGDLRVRKAINMAFDRAKMVKRLLRGSGRPTGQIFNPKGPGHAPALDQTYAYDPAAAKRLLAEAGYPNGFSVTMPSLVVSKPFEPTFTQALADIGIKVTWQPVPAQQSVSALASKKYPMFLIVDGLNTTPIEARNFYSPTGYRNVFNSTDPELAKLLDRANREVDPAKAADSYQAINKFGVENAWYGPVFYIGSDWATKKGITYLGDGSSTMATIRQFGAADQARG</sequence>
<evidence type="ECO:0000256" key="2">
    <source>
        <dbReference type="ARBA" id="ARBA00005695"/>
    </source>
</evidence>
<evidence type="ECO:0000313" key="7">
    <source>
        <dbReference type="EMBL" id="MFK4267466.1"/>
    </source>
</evidence>
<evidence type="ECO:0000256" key="4">
    <source>
        <dbReference type="ARBA" id="ARBA00022729"/>
    </source>
</evidence>
<dbReference type="SUPFAM" id="SSF53850">
    <property type="entry name" value="Periplasmic binding protein-like II"/>
    <property type="match status" value="1"/>
</dbReference>
<reference evidence="7 8" key="1">
    <citation type="submission" date="2024-11" db="EMBL/GenBank/DDBJ databases">
        <title>The Natural Products Discovery Center: Release of the First 8490 Sequenced Strains for Exploring Actinobacteria Biosynthetic Diversity.</title>
        <authorList>
            <person name="Kalkreuter E."/>
            <person name="Kautsar S.A."/>
            <person name="Yang D."/>
            <person name="Bader C.D."/>
            <person name="Teijaro C.N."/>
            <person name="Fluegel L."/>
            <person name="Davis C.M."/>
            <person name="Simpson J.R."/>
            <person name="Lauterbach L."/>
            <person name="Steele A.D."/>
            <person name="Gui C."/>
            <person name="Meng S."/>
            <person name="Li G."/>
            <person name="Viehrig K."/>
            <person name="Ye F."/>
            <person name="Su P."/>
            <person name="Kiefer A.F."/>
            <person name="Nichols A."/>
            <person name="Cepeda A.J."/>
            <person name="Yan W."/>
            <person name="Fan B."/>
            <person name="Jiang Y."/>
            <person name="Adhikari A."/>
            <person name="Zheng C.-J."/>
            <person name="Schuster L."/>
            <person name="Cowan T.M."/>
            <person name="Smanski M.J."/>
            <person name="Chevrette M.G."/>
            <person name="De Carvalho L.P.S."/>
            <person name="Shen B."/>
        </authorList>
    </citation>
    <scope>NUCLEOTIDE SEQUENCE [LARGE SCALE GENOMIC DNA]</scope>
    <source>
        <strain evidence="7 8">NPDC020863</strain>
    </source>
</reference>
<name>A0ABW8LNH4_9ACTN</name>
<dbReference type="PIRSF" id="PIRSF002741">
    <property type="entry name" value="MppA"/>
    <property type="match status" value="1"/>
</dbReference>
<dbReference type="RefSeq" id="WP_358643431.1">
    <property type="nucleotide sequence ID" value="NZ_JBFAEV010000026.1"/>
</dbReference>
<dbReference type="PROSITE" id="PS51257">
    <property type="entry name" value="PROKAR_LIPOPROTEIN"/>
    <property type="match status" value="1"/>
</dbReference>
<comment type="similarity">
    <text evidence="2">Belongs to the bacterial solute-binding protein 5 family.</text>
</comment>
<evidence type="ECO:0000256" key="5">
    <source>
        <dbReference type="SAM" id="SignalP"/>
    </source>
</evidence>
<dbReference type="PANTHER" id="PTHR30290:SF10">
    <property type="entry name" value="PERIPLASMIC OLIGOPEPTIDE-BINDING PROTEIN-RELATED"/>
    <property type="match status" value="1"/>
</dbReference>
<gene>
    <name evidence="7" type="ORF">ACI2L5_21375</name>
</gene>
<comment type="subcellular location">
    <subcellularLocation>
        <location evidence="1">Cell envelope</location>
    </subcellularLocation>
</comment>